<evidence type="ECO:0000259" key="2">
    <source>
        <dbReference type="Pfam" id="PF13529"/>
    </source>
</evidence>
<keyword evidence="4" id="KW-1185">Reference proteome</keyword>
<dbReference type="Proteomes" id="UP000660668">
    <property type="component" value="Unassembled WGS sequence"/>
</dbReference>
<feature type="domain" description="Peptidase C39-like" evidence="2">
    <location>
        <begin position="225"/>
        <end position="377"/>
    </location>
</feature>
<organism evidence="3 4">
    <name type="scientific">Nocardioides agariphilus</name>
    <dbReference type="NCBI Taxonomy" id="433664"/>
    <lineage>
        <taxon>Bacteria</taxon>
        <taxon>Bacillati</taxon>
        <taxon>Actinomycetota</taxon>
        <taxon>Actinomycetes</taxon>
        <taxon>Propionibacteriales</taxon>
        <taxon>Nocardioidaceae</taxon>
        <taxon>Nocardioides</taxon>
    </lineage>
</organism>
<keyword evidence="1" id="KW-0732">Signal</keyword>
<dbReference type="InterPro" id="IPR039564">
    <property type="entry name" value="Peptidase_C39-like"/>
</dbReference>
<dbReference type="EMBL" id="JADKPO010000022">
    <property type="protein sequence ID" value="MBF4769257.1"/>
    <property type="molecule type" value="Genomic_DNA"/>
</dbReference>
<proteinExistence type="predicted"/>
<protein>
    <submittedName>
        <fullName evidence="3">Peptidase C39 family protein</fullName>
    </submittedName>
</protein>
<feature type="chain" id="PRO_5038492381" evidence="1">
    <location>
        <begin position="32"/>
        <end position="424"/>
    </location>
</feature>
<dbReference type="Pfam" id="PF13529">
    <property type="entry name" value="Peptidase_C39_2"/>
    <property type="match status" value="1"/>
</dbReference>
<name>A0A930YJG2_9ACTN</name>
<gene>
    <name evidence="3" type="ORF">ISU10_15935</name>
</gene>
<accession>A0A930YJG2</accession>
<dbReference type="InterPro" id="IPR039563">
    <property type="entry name" value="Peptidase_C39_single_dom"/>
</dbReference>
<dbReference type="AlphaFoldDB" id="A0A930YJG2"/>
<sequence>MLCPSSRPLACPRALVTLLVAGLLVSLSSLAPVTSASAATAKRNITFTRFAGQGLAAGHHRGTLVRDGAIVFGSRAGQSQYAGRTYERARWTAPWQTSTFAFTELIASWSARTPGDSFIEVEVRGRNAQGTQSSWDLLGRWAAGDRYVRRTTTSPQSDDLASVDVDTWKVRGTGGLVSWQLRLSLYRKAGTRGPTVSMVGAVASRLPRVATVAVSTPTRNVGTELDVPSYSQMVHAGDYSQWGGGGEAWCSPTSTSMVLGYYDALPRPSAYRFVPAGHPDPWVDYAARRTYDTDYEGTGNWPFNTAYAARLAGDAFVTRLRSLREAEKLVAAGIPVVASVSWGSGELTGAPVSSSNGHLLVIIGFTASGDPIVNDPAAKTNAGVRHVYDRAQFENAWLPTSGGTVYVIHDAAHPLPAASTQANW</sequence>
<feature type="signal peptide" evidence="1">
    <location>
        <begin position="1"/>
        <end position="31"/>
    </location>
</feature>
<reference evidence="3" key="1">
    <citation type="submission" date="2020-11" db="EMBL/GenBank/DDBJ databases">
        <title>Nocardioides cynanchi sp. nov., isolated from soil of rhizosphere of Cynanchum wilfordii.</title>
        <authorList>
            <person name="Lee J.-S."/>
            <person name="Suh M.K."/>
            <person name="Kim J.-S."/>
        </authorList>
    </citation>
    <scope>NUCLEOTIDE SEQUENCE</scope>
    <source>
        <strain evidence="3">KCTC 19276</strain>
    </source>
</reference>
<evidence type="ECO:0000256" key="1">
    <source>
        <dbReference type="SAM" id="SignalP"/>
    </source>
</evidence>
<dbReference type="CDD" id="cd02549">
    <property type="entry name" value="Peptidase_C39A"/>
    <property type="match status" value="1"/>
</dbReference>
<evidence type="ECO:0000313" key="4">
    <source>
        <dbReference type="Proteomes" id="UP000660668"/>
    </source>
</evidence>
<comment type="caution">
    <text evidence="3">The sequence shown here is derived from an EMBL/GenBank/DDBJ whole genome shotgun (WGS) entry which is preliminary data.</text>
</comment>
<evidence type="ECO:0000313" key="3">
    <source>
        <dbReference type="EMBL" id="MBF4769257.1"/>
    </source>
</evidence>
<dbReference type="Gene3D" id="3.90.70.10">
    <property type="entry name" value="Cysteine proteinases"/>
    <property type="match status" value="1"/>
</dbReference>